<protein>
    <submittedName>
        <fullName evidence="2">Uncharacterized protein</fullName>
    </submittedName>
</protein>
<feature type="transmembrane region" description="Helical" evidence="1">
    <location>
        <begin position="210"/>
        <end position="234"/>
    </location>
</feature>
<feature type="transmembrane region" description="Helical" evidence="1">
    <location>
        <begin position="48"/>
        <end position="69"/>
    </location>
</feature>
<sequence length="236" mass="24591">MGPWSHATAWYLTSGVLAGDDGVVSALDESIGAFARGIGRFLRLPTGALLILATAALTLATVLAVVNALTAEPMTVGHVVVLALPVLLAAPVVAFAIRRRRWLRLTETSSGPVVSTEVLGPDDLADRVEEQMRGQPGAEDVQVVLDAFTESQLPAGYGAGRMGRWLGSGRLGIVGYAFTRVEKAQRALLVAAGGPMHAPYLKDDLRISGLALLGTVLVVPLASLLAIILALVLLTA</sequence>
<dbReference type="EMBL" id="FNTX01000001">
    <property type="protein sequence ID" value="SED98010.1"/>
    <property type="molecule type" value="Genomic_DNA"/>
</dbReference>
<proteinExistence type="predicted"/>
<dbReference type="Proteomes" id="UP000199220">
    <property type="component" value="Unassembled WGS sequence"/>
</dbReference>
<organism evidence="2 3">
    <name type="scientific">Ruania alba</name>
    <dbReference type="NCBI Taxonomy" id="648782"/>
    <lineage>
        <taxon>Bacteria</taxon>
        <taxon>Bacillati</taxon>
        <taxon>Actinomycetota</taxon>
        <taxon>Actinomycetes</taxon>
        <taxon>Micrococcales</taxon>
        <taxon>Ruaniaceae</taxon>
        <taxon>Ruania</taxon>
    </lineage>
</organism>
<name>A0A1H5F3Y5_9MICO</name>
<accession>A0A1H5F3Y5</accession>
<gene>
    <name evidence="2" type="ORF">SAMN04488554_1220</name>
</gene>
<evidence type="ECO:0000313" key="2">
    <source>
        <dbReference type="EMBL" id="SED98010.1"/>
    </source>
</evidence>
<evidence type="ECO:0000256" key="1">
    <source>
        <dbReference type="SAM" id="Phobius"/>
    </source>
</evidence>
<keyword evidence="1" id="KW-0472">Membrane</keyword>
<keyword evidence="3" id="KW-1185">Reference proteome</keyword>
<keyword evidence="1" id="KW-0812">Transmembrane</keyword>
<feature type="transmembrane region" description="Helical" evidence="1">
    <location>
        <begin position="75"/>
        <end position="97"/>
    </location>
</feature>
<dbReference type="AlphaFoldDB" id="A0A1H5F3Y5"/>
<dbReference type="STRING" id="648782.SAMN04488554_1220"/>
<keyword evidence="1" id="KW-1133">Transmembrane helix</keyword>
<reference evidence="3" key="1">
    <citation type="submission" date="2016-10" db="EMBL/GenBank/DDBJ databases">
        <authorList>
            <person name="Varghese N."/>
            <person name="Submissions S."/>
        </authorList>
    </citation>
    <scope>NUCLEOTIDE SEQUENCE [LARGE SCALE GENOMIC DNA]</scope>
    <source>
        <strain evidence="3">DSM 21368</strain>
    </source>
</reference>
<evidence type="ECO:0000313" key="3">
    <source>
        <dbReference type="Proteomes" id="UP000199220"/>
    </source>
</evidence>